<evidence type="ECO:0000313" key="2">
    <source>
        <dbReference type="EMBL" id="GFE54919.1"/>
    </source>
</evidence>
<evidence type="ECO:0000313" key="3">
    <source>
        <dbReference type="Proteomes" id="UP001057455"/>
    </source>
</evidence>
<protein>
    <submittedName>
        <fullName evidence="2">PPP4R2, putative</fullName>
    </submittedName>
</protein>
<reference evidence="2" key="1">
    <citation type="submission" date="2019-12" db="EMBL/GenBank/DDBJ databases">
        <title>Genome sequence of Babesia ovis.</title>
        <authorList>
            <person name="Yamagishi J."/>
            <person name="Sevinc F."/>
            <person name="Xuan X."/>
        </authorList>
    </citation>
    <scope>NUCLEOTIDE SEQUENCE</scope>
    <source>
        <strain evidence="2">Selcuk</strain>
    </source>
</reference>
<feature type="compositionally biased region" description="Polar residues" evidence="1">
    <location>
        <begin position="9"/>
        <end position="19"/>
    </location>
</feature>
<feature type="region of interest" description="Disordered" evidence="1">
    <location>
        <begin position="245"/>
        <end position="264"/>
    </location>
</feature>
<dbReference type="OrthoDB" id="341898at2759"/>
<dbReference type="AlphaFoldDB" id="A0A9W5TB26"/>
<comment type="caution">
    <text evidence="2">The sequence shown here is derived from an EMBL/GenBank/DDBJ whole genome shotgun (WGS) entry which is preliminary data.</text>
</comment>
<sequence length="264" mass="30166">MDCNDLLDLQQSPENNPPSGHQDEPSTLVKAVRRDEVFTKLQKDLKSEMESENPQERPIYRKVVHKTIEVLSEVDATDSPVELSPECVLMLEDIAANGTCYYPWPVAQLLLLVVWSRLFDQLYQQECDDAAMDPVDYAEERRALLALLVKFDHEPLSLQRLSEIPIKQPYQKLAKLMHAYRKIILIRPMLPEETLNARTISCPTEALDADMLQKASAAIESWSQALDNPLKHAWDEDAWMGLWDPDESTADLGPTKRPLETDEQ</sequence>
<dbReference type="Proteomes" id="UP001057455">
    <property type="component" value="Unassembled WGS sequence"/>
</dbReference>
<proteinExistence type="predicted"/>
<name>A0A9W5TB26_BABOV</name>
<organism evidence="2 3">
    <name type="scientific">Babesia ovis</name>
    <dbReference type="NCBI Taxonomy" id="5869"/>
    <lineage>
        <taxon>Eukaryota</taxon>
        <taxon>Sar</taxon>
        <taxon>Alveolata</taxon>
        <taxon>Apicomplexa</taxon>
        <taxon>Aconoidasida</taxon>
        <taxon>Piroplasmida</taxon>
        <taxon>Babesiidae</taxon>
        <taxon>Babesia</taxon>
    </lineage>
</organism>
<dbReference type="EMBL" id="BLIY01000017">
    <property type="protein sequence ID" value="GFE54919.1"/>
    <property type="molecule type" value="Genomic_DNA"/>
</dbReference>
<keyword evidence="3" id="KW-1185">Reference proteome</keyword>
<gene>
    <name evidence="2" type="ORF">BaOVIS_023230</name>
</gene>
<accession>A0A9W5TB26</accession>
<evidence type="ECO:0000256" key="1">
    <source>
        <dbReference type="SAM" id="MobiDB-lite"/>
    </source>
</evidence>
<feature type="region of interest" description="Disordered" evidence="1">
    <location>
        <begin position="1"/>
        <end position="28"/>
    </location>
</feature>